<feature type="region of interest" description="Disordered" evidence="2">
    <location>
        <begin position="52"/>
        <end position="79"/>
    </location>
</feature>
<comment type="caution">
    <text evidence="3">The sequence shown here is derived from an EMBL/GenBank/DDBJ whole genome shotgun (WGS) entry which is preliminary data.</text>
</comment>
<feature type="coiled-coil region" evidence="1">
    <location>
        <begin position="426"/>
        <end position="453"/>
    </location>
</feature>
<dbReference type="AlphaFoldDB" id="A0AAD5D2P9"/>
<dbReference type="EMBL" id="JAMZMK010005703">
    <property type="protein sequence ID" value="KAI7752369.1"/>
    <property type="molecule type" value="Genomic_DNA"/>
</dbReference>
<feature type="region of interest" description="Disordered" evidence="2">
    <location>
        <begin position="105"/>
        <end position="134"/>
    </location>
</feature>
<reference evidence="3" key="1">
    <citation type="submission" date="2022-06" db="EMBL/GenBank/DDBJ databases">
        <title>Uncovering the hologenomic basis of an extraordinary plant invasion.</title>
        <authorList>
            <person name="Bieker V.C."/>
            <person name="Martin M.D."/>
            <person name="Gilbert T."/>
            <person name="Hodgins K."/>
            <person name="Battlay P."/>
            <person name="Petersen B."/>
            <person name="Wilson J."/>
        </authorList>
    </citation>
    <scope>NUCLEOTIDE SEQUENCE</scope>
    <source>
        <strain evidence="3">AA19_3_7</strain>
        <tissue evidence="3">Leaf</tissue>
    </source>
</reference>
<gene>
    <name evidence="3" type="ORF">M8C21_032632</name>
</gene>
<feature type="compositionally biased region" description="Basic and acidic residues" evidence="2">
    <location>
        <begin position="590"/>
        <end position="599"/>
    </location>
</feature>
<proteinExistence type="predicted"/>
<keyword evidence="4" id="KW-1185">Reference proteome</keyword>
<dbReference type="PANTHER" id="PTHR48459:SF1">
    <property type="entry name" value="CUE DOMAIN-CONTAINING PROTEIN"/>
    <property type="match status" value="1"/>
</dbReference>
<organism evidence="3 4">
    <name type="scientific">Ambrosia artemisiifolia</name>
    <name type="common">Common ragweed</name>
    <dbReference type="NCBI Taxonomy" id="4212"/>
    <lineage>
        <taxon>Eukaryota</taxon>
        <taxon>Viridiplantae</taxon>
        <taxon>Streptophyta</taxon>
        <taxon>Embryophyta</taxon>
        <taxon>Tracheophyta</taxon>
        <taxon>Spermatophyta</taxon>
        <taxon>Magnoliopsida</taxon>
        <taxon>eudicotyledons</taxon>
        <taxon>Gunneridae</taxon>
        <taxon>Pentapetalae</taxon>
        <taxon>asterids</taxon>
        <taxon>campanulids</taxon>
        <taxon>Asterales</taxon>
        <taxon>Asteraceae</taxon>
        <taxon>Asteroideae</taxon>
        <taxon>Heliantheae alliance</taxon>
        <taxon>Heliantheae</taxon>
        <taxon>Ambrosia</taxon>
    </lineage>
</organism>
<accession>A0AAD5D2P9</accession>
<feature type="region of interest" description="Disordered" evidence="2">
    <location>
        <begin position="545"/>
        <end position="604"/>
    </location>
</feature>
<evidence type="ECO:0000256" key="1">
    <source>
        <dbReference type="SAM" id="Coils"/>
    </source>
</evidence>
<evidence type="ECO:0000313" key="4">
    <source>
        <dbReference type="Proteomes" id="UP001206925"/>
    </source>
</evidence>
<name>A0AAD5D2P9_AMBAR</name>
<protein>
    <recommendedName>
        <fullName evidence="5">CUE domain-containing protein</fullName>
    </recommendedName>
</protein>
<evidence type="ECO:0008006" key="5">
    <source>
        <dbReference type="Google" id="ProtNLM"/>
    </source>
</evidence>
<keyword evidence="1" id="KW-0175">Coiled coil</keyword>
<dbReference type="PANTHER" id="PTHR48459">
    <property type="entry name" value="CUE DOMAIN-CONTAINING PROTEIN"/>
    <property type="match status" value="1"/>
</dbReference>
<sequence length="619" mass="67655">MGSENVFRVLQELFPKVDSILLQYAALQHPYDADSAAEVVLTKTMDVRPERPLTIGSSSNSHSSFSFSNVGSSSNSKSSLGSFNGFTFRADGGKKRPVTVNPFFAGHSNKNHVSSKDGNLLNATKAGSSSNSQSSFSFFDGTTFRTDGVQKPQVESTTDHVTANPFIANHSTKDHVSSIDGSSKALDAAALSTQFTSHTVGDNVSCEPFVMSVDDETNSETEAKCDGVPLPLETFGGSNSITADSESIGTENVDNEALIARERKQLVGTPETNLDATQESDPICSTKTLEKDDLADNFANSEDESAMSSVLTRSEQVCSTEYLDEVIEDAKNKKETFELAMNSVIDLMKAVESKEQDAEQANENATRGCSDILAKVDEVKHALVRAKETNDMHAGEVNAERAILATEMRELQVRLFNLSDERNKSLEILEEMRKALDIRMAAALEEIATAEDKKLERERSAKEALLYQESQMEKVVEDSKKLKLVAEENSKLQEFITDRGHVIDILQGEMAVKCQDVLLLKEKFDKRIPLTGSLFASQASSILVSPSSPFRSTTTPLEHETETLRTPKSSSLDVSLKSPDKETASYSNGEAKKGDDELKGLLGDDGWELFNNNGDLLFR</sequence>
<feature type="compositionally biased region" description="Low complexity" evidence="2">
    <location>
        <begin position="56"/>
        <end position="79"/>
    </location>
</feature>
<evidence type="ECO:0000256" key="2">
    <source>
        <dbReference type="SAM" id="MobiDB-lite"/>
    </source>
</evidence>
<feature type="compositionally biased region" description="Low complexity" evidence="2">
    <location>
        <begin position="545"/>
        <end position="556"/>
    </location>
</feature>
<evidence type="ECO:0000313" key="3">
    <source>
        <dbReference type="EMBL" id="KAI7752369.1"/>
    </source>
</evidence>
<dbReference type="Proteomes" id="UP001206925">
    <property type="component" value="Unassembled WGS sequence"/>
</dbReference>